<dbReference type="InterPro" id="IPR029044">
    <property type="entry name" value="Nucleotide-diphossugar_trans"/>
</dbReference>
<keyword evidence="3" id="KW-0808">Transferase</keyword>
<keyword evidence="4" id="KW-0812">Transmembrane</keyword>
<feature type="domain" description="Glycosyltransferase 2-like" evidence="5">
    <location>
        <begin position="51"/>
        <end position="215"/>
    </location>
</feature>
<evidence type="ECO:0000259" key="5">
    <source>
        <dbReference type="Pfam" id="PF00535"/>
    </source>
</evidence>
<feature type="transmembrane region" description="Helical" evidence="4">
    <location>
        <begin position="295"/>
        <end position="315"/>
    </location>
</feature>
<evidence type="ECO:0000256" key="1">
    <source>
        <dbReference type="ARBA" id="ARBA00006739"/>
    </source>
</evidence>
<name>A0A831WTY7_PROAE</name>
<dbReference type="PANTHER" id="PTHR43630:SF1">
    <property type="entry name" value="POLY-BETA-1,6-N-ACETYL-D-GLUCOSAMINE SYNTHASE"/>
    <property type="match status" value="1"/>
</dbReference>
<dbReference type="GO" id="GO:0016757">
    <property type="term" value="F:glycosyltransferase activity"/>
    <property type="evidence" value="ECO:0007669"/>
    <property type="project" value="UniProtKB-KW"/>
</dbReference>
<evidence type="ECO:0000313" key="6">
    <source>
        <dbReference type="EMBL" id="HED30131.1"/>
    </source>
</evidence>
<dbReference type="CDD" id="cd06439">
    <property type="entry name" value="CESA_like_1"/>
    <property type="match status" value="1"/>
</dbReference>
<feature type="transmembrane region" description="Helical" evidence="4">
    <location>
        <begin position="6"/>
        <end position="30"/>
    </location>
</feature>
<sequence length="389" mass="44509">MTIAYFLFWACLGLIIYTYIGYGMLVWLLLKAGVGTASRTDRQRFEPDVTLLIAAYNEKEWIAEKVANCRELDYPENKLRIMFVSDGSTDGTPDILRSYPGITVLHEPQRGGKTAALNRAMDFIETPLVIFTDANTMLNSDAVRNMVRHYNDPSVGCVAGEKRIRQSEKDAASGAGEGMYWKYESFLKKNDSRLWSAVGAAGELFSIRTELFEKLESDTLLDDFMISLRIAARGYRVIYEPDAYAIEAPSAGLQEEMKRKIRICAGGIQSVIRLRQLLNPFRHPLLWFEYVSRRVLRWTLTPLALAGLLVVNILLVNEHLFFQLFLGAQLMFYLMALAGWIVEQRKIRFKLLFIPLYFSMMNIAVFIGCYRYMTGRQSAMWEKARRAGN</sequence>
<keyword evidence="4" id="KW-1133">Transmembrane helix</keyword>
<organism evidence="6">
    <name type="scientific">Prosthecochloris aestuarii</name>
    <dbReference type="NCBI Taxonomy" id="1102"/>
    <lineage>
        <taxon>Bacteria</taxon>
        <taxon>Pseudomonadati</taxon>
        <taxon>Chlorobiota</taxon>
        <taxon>Chlorobiia</taxon>
        <taxon>Chlorobiales</taxon>
        <taxon>Chlorobiaceae</taxon>
        <taxon>Prosthecochloris</taxon>
    </lineage>
</organism>
<evidence type="ECO:0000256" key="3">
    <source>
        <dbReference type="ARBA" id="ARBA00022679"/>
    </source>
</evidence>
<gene>
    <name evidence="6" type="ORF">ENN50_00225</name>
</gene>
<dbReference type="AlphaFoldDB" id="A0A831WTY7"/>
<dbReference type="PANTHER" id="PTHR43630">
    <property type="entry name" value="POLY-BETA-1,6-N-ACETYL-D-GLUCOSAMINE SYNTHASE"/>
    <property type="match status" value="1"/>
</dbReference>
<keyword evidence="4" id="KW-0472">Membrane</keyword>
<dbReference type="EMBL" id="DSBW01000006">
    <property type="protein sequence ID" value="HED30131.1"/>
    <property type="molecule type" value="Genomic_DNA"/>
</dbReference>
<reference evidence="6" key="1">
    <citation type="journal article" date="2020" name="mSystems">
        <title>Genome- and Community-Level Interaction Insights into Carbon Utilization and Element Cycling Functions of Hydrothermarchaeota in Hydrothermal Sediment.</title>
        <authorList>
            <person name="Zhou Z."/>
            <person name="Liu Y."/>
            <person name="Xu W."/>
            <person name="Pan J."/>
            <person name="Luo Z.H."/>
            <person name="Li M."/>
        </authorList>
    </citation>
    <scope>NUCLEOTIDE SEQUENCE [LARGE SCALE GENOMIC DNA]</scope>
    <source>
        <strain evidence="6">SpSt-1181</strain>
    </source>
</reference>
<keyword evidence="2" id="KW-0328">Glycosyltransferase</keyword>
<evidence type="ECO:0000256" key="4">
    <source>
        <dbReference type="SAM" id="Phobius"/>
    </source>
</evidence>
<dbReference type="InterPro" id="IPR001173">
    <property type="entry name" value="Glyco_trans_2-like"/>
</dbReference>
<evidence type="ECO:0000256" key="2">
    <source>
        <dbReference type="ARBA" id="ARBA00022676"/>
    </source>
</evidence>
<proteinExistence type="inferred from homology"/>
<accession>A0A831WTY7</accession>
<protein>
    <submittedName>
        <fullName evidence="6">Glycosyltransferase family 2 protein</fullName>
    </submittedName>
</protein>
<dbReference type="Proteomes" id="UP000886335">
    <property type="component" value="Unassembled WGS sequence"/>
</dbReference>
<dbReference type="Pfam" id="PF00535">
    <property type="entry name" value="Glycos_transf_2"/>
    <property type="match status" value="1"/>
</dbReference>
<comment type="similarity">
    <text evidence="1">Belongs to the glycosyltransferase 2 family.</text>
</comment>
<dbReference type="SUPFAM" id="SSF53448">
    <property type="entry name" value="Nucleotide-diphospho-sugar transferases"/>
    <property type="match status" value="1"/>
</dbReference>
<comment type="caution">
    <text evidence="6">The sequence shown here is derived from an EMBL/GenBank/DDBJ whole genome shotgun (WGS) entry which is preliminary data.</text>
</comment>
<feature type="transmembrane region" description="Helical" evidence="4">
    <location>
        <begin position="354"/>
        <end position="373"/>
    </location>
</feature>
<feature type="transmembrane region" description="Helical" evidence="4">
    <location>
        <begin position="321"/>
        <end position="342"/>
    </location>
</feature>
<dbReference type="Gene3D" id="3.90.550.10">
    <property type="entry name" value="Spore Coat Polysaccharide Biosynthesis Protein SpsA, Chain A"/>
    <property type="match status" value="1"/>
</dbReference>